<dbReference type="EMBL" id="LTDL01000014">
    <property type="protein sequence ID" value="OAG32040.1"/>
    <property type="molecule type" value="Genomic_DNA"/>
</dbReference>
<dbReference type="GeneID" id="93646865"/>
<feature type="region of interest" description="Disordered" evidence="1">
    <location>
        <begin position="179"/>
        <end position="212"/>
    </location>
</feature>
<keyword evidence="2" id="KW-0812">Transmembrane</keyword>
<gene>
    <name evidence="3" type="ORF">NEDG_00515</name>
</gene>
<sequence>MEVQSPQFAKTVKIIVFGLSFIALICVGLWGAHKAGWSFVLTNPLITNVPTSRSNTPRVTPAPAPTSRSTELAPTPNANTGPESETPRKINLFGIDNLDKEKPNELTMLLIPKTIDALSKQIKPGVAFSTLTIVNIEFKLPTPLPTRQGNTTPNPPSVPFRHHITGPINRAVHNLTSPSTSLTNRVGHNLNNTPNNPELARDSGREAAEETSGVEIDNIHEVFTILSKTPINNLILKGFNLQHDIPLGTSKTSLSCVKRLHLIGVSPLFIRWLGSCVSVRNGTQNPNLRIAECPGITNLGCLDGLQFANVNFLSLRSMPKLRSLECQLLKEGRVKEGLVLWGLDALLIIDSELGKSIAKKPWKNITLDMHIWNQICQAGHAIVVEQKLSLLINNFTAPLTRTQLTPKHSTHTLEIIYPNGITITEVVFRGIIGWIRSSFDRVVAVKNNPEDLVTIEPKLKKYLDDNHIGVVKGTEEFTIGKYRCVVTLGYVPAP</sequence>
<reference evidence="3 4" key="1">
    <citation type="submission" date="2016-02" db="EMBL/GenBank/DDBJ databases">
        <title>Discovery of a natural microsporidian pathogen with a broad tissue tropism in Caenorhabditis elegans.</title>
        <authorList>
            <person name="Luallen R.J."/>
            <person name="Reinke A.W."/>
            <person name="Tong L."/>
            <person name="Botts M.R."/>
            <person name="Felix M.-A."/>
            <person name="Troemel E.R."/>
        </authorList>
    </citation>
    <scope>NUCLEOTIDE SEQUENCE [LARGE SCALE GENOMIC DNA]</scope>
    <source>
        <strain evidence="3 4">JUm2807</strain>
    </source>
</reference>
<keyword evidence="2" id="KW-1133">Transmembrane helix</keyword>
<evidence type="ECO:0000256" key="2">
    <source>
        <dbReference type="SAM" id="Phobius"/>
    </source>
</evidence>
<keyword evidence="4" id="KW-1185">Reference proteome</keyword>
<accession>A0A177EKZ6</accession>
<comment type="caution">
    <text evidence="3">The sequence shown here is derived from an EMBL/GenBank/DDBJ whole genome shotgun (WGS) entry which is preliminary data.</text>
</comment>
<organism evidence="3 4">
    <name type="scientific">Nematocida displodere</name>
    <dbReference type="NCBI Taxonomy" id="1805483"/>
    <lineage>
        <taxon>Eukaryota</taxon>
        <taxon>Fungi</taxon>
        <taxon>Fungi incertae sedis</taxon>
        <taxon>Microsporidia</taxon>
        <taxon>Nematocida</taxon>
    </lineage>
</organism>
<dbReference type="Proteomes" id="UP000185944">
    <property type="component" value="Unassembled WGS sequence"/>
</dbReference>
<evidence type="ECO:0000256" key="1">
    <source>
        <dbReference type="SAM" id="MobiDB-lite"/>
    </source>
</evidence>
<dbReference type="AlphaFoldDB" id="A0A177EKZ6"/>
<dbReference type="VEuPathDB" id="MicrosporidiaDB:NEDG_00515"/>
<evidence type="ECO:0000313" key="3">
    <source>
        <dbReference type="EMBL" id="OAG32040.1"/>
    </source>
</evidence>
<proteinExistence type="predicted"/>
<dbReference type="RefSeq" id="XP_067545641.1">
    <property type="nucleotide sequence ID" value="XM_067687933.1"/>
</dbReference>
<feature type="region of interest" description="Disordered" evidence="1">
    <location>
        <begin position="50"/>
        <end position="88"/>
    </location>
</feature>
<feature type="transmembrane region" description="Helical" evidence="2">
    <location>
        <begin position="12"/>
        <end position="32"/>
    </location>
</feature>
<feature type="compositionally biased region" description="Basic and acidic residues" evidence="1">
    <location>
        <begin position="199"/>
        <end position="208"/>
    </location>
</feature>
<evidence type="ECO:0000313" key="4">
    <source>
        <dbReference type="Proteomes" id="UP000185944"/>
    </source>
</evidence>
<keyword evidence="2" id="KW-0472">Membrane</keyword>
<feature type="compositionally biased region" description="Polar residues" evidence="1">
    <location>
        <begin position="179"/>
        <end position="196"/>
    </location>
</feature>
<name>A0A177EKZ6_9MICR</name>
<feature type="compositionally biased region" description="Polar residues" evidence="1">
    <location>
        <begin position="66"/>
        <end position="83"/>
    </location>
</feature>
<protein>
    <submittedName>
        <fullName evidence="3">Uncharacterized protein</fullName>
    </submittedName>
</protein>